<dbReference type="Proteomes" id="UP001603857">
    <property type="component" value="Unassembled WGS sequence"/>
</dbReference>
<keyword evidence="2" id="KW-0804">Transcription</keyword>
<gene>
    <name evidence="4" type="ORF">Fmac_015084</name>
</gene>
<dbReference type="PANTHER" id="PTHR13068:SF133">
    <property type="entry name" value="MITOCHONDRIAL TRANSCRIPTION TERMINATION FACTOR FAMILY PROTEIN"/>
    <property type="match status" value="1"/>
</dbReference>
<dbReference type="FunFam" id="1.25.70.10:FF:000001">
    <property type="entry name" value="Mitochondrial transcription termination factor-like"/>
    <property type="match status" value="1"/>
</dbReference>
<proteinExistence type="inferred from homology"/>
<keyword evidence="2" id="KW-0805">Transcription regulation</keyword>
<evidence type="ECO:0000256" key="3">
    <source>
        <dbReference type="ARBA" id="ARBA00022946"/>
    </source>
</evidence>
<comment type="similarity">
    <text evidence="1">Belongs to the mTERF family.</text>
</comment>
<accession>A0ABD1MDL3</accession>
<evidence type="ECO:0000313" key="5">
    <source>
        <dbReference type="Proteomes" id="UP001603857"/>
    </source>
</evidence>
<dbReference type="PANTHER" id="PTHR13068">
    <property type="entry name" value="CGI-12 PROTEIN-RELATED"/>
    <property type="match status" value="1"/>
</dbReference>
<dbReference type="InterPro" id="IPR003690">
    <property type="entry name" value="MTERF"/>
</dbReference>
<name>A0ABD1MDL3_9FABA</name>
<dbReference type="Pfam" id="PF02536">
    <property type="entry name" value="mTERF"/>
    <property type="match status" value="2"/>
</dbReference>
<dbReference type="GO" id="GO:0006353">
    <property type="term" value="P:DNA-templated transcription termination"/>
    <property type="evidence" value="ECO:0007669"/>
    <property type="project" value="UniProtKB-KW"/>
</dbReference>
<protein>
    <submittedName>
        <fullName evidence="4">Uncharacterized protein</fullName>
    </submittedName>
</protein>
<dbReference type="AlphaFoldDB" id="A0ABD1MDL3"/>
<keyword evidence="5" id="KW-1185">Reference proteome</keyword>
<comment type="caution">
    <text evidence="4">The sequence shown here is derived from an EMBL/GenBank/DDBJ whole genome shotgun (WGS) entry which is preliminary data.</text>
</comment>
<dbReference type="SMART" id="SM00733">
    <property type="entry name" value="Mterf"/>
    <property type="match status" value="6"/>
</dbReference>
<keyword evidence="3" id="KW-0809">Transit peptide</keyword>
<organism evidence="4 5">
    <name type="scientific">Flemingia macrophylla</name>
    <dbReference type="NCBI Taxonomy" id="520843"/>
    <lineage>
        <taxon>Eukaryota</taxon>
        <taxon>Viridiplantae</taxon>
        <taxon>Streptophyta</taxon>
        <taxon>Embryophyta</taxon>
        <taxon>Tracheophyta</taxon>
        <taxon>Spermatophyta</taxon>
        <taxon>Magnoliopsida</taxon>
        <taxon>eudicotyledons</taxon>
        <taxon>Gunneridae</taxon>
        <taxon>Pentapetalae</taxon>
        <taxon>rosids</taxon>
        <taxon>fabids</taxon>
        <taxon>Fabales</taxon>
        <taxon>Fabaceae</taxon>
        <taxon>Papilionoideae</taxon>
        <taxon>50 kb inversion clade</taxon>
        <taxon>NPAAA clade</taxon>
        <taxon>indigoferoid/millettioid clade</taxon>
        <taxon>Phaseoleae</taxon>
        <taxon>Flemingia</taxon>
    </lineage>
</organism>
<dbReference type="Gene3D" id="1.25.70.10">
    <property type="entry name" value="Transcription termination factor 3, mitochondrial"/>
    <property type="match status" value="2"/>
</dbReference>
<dbReference type="InterPro" id="IPR038538">
    <property type="entry name" value="MTERF_sf"/>
</dbReference>
<evidence type="ECO:0000256" key="2">
    <source>
        <dbReference type="ARBA" id="ARBA00022472"/>
    </source>
</evidence>
<evidence type="ECO:0000256" key="1">
    <source>
        <dbReference type="ARBA" id="ARBA00007692"/>
    </source>
</evidence>
<reference evidence="4 5" key="1">
    <citation type="submission" date="2024-08" db="EMBL/GenBank/DDBJ databases">
        <title>Insights into the chromosomal genome structure of Flemingia macrophylla.</title>
        <authorList>
            <person name="Ding Y."/>
            <person name="Zhao Y."/>
            <person name="Bi W."/>
            <person name="Wu M."/>
            <person name="Zhao G."/>
            <person name="Gong Y."/>
            <person name="Li W."/>
            <person name="Zhang P."/>
        </authorList>
    </citation>
    <scope>NUCLEOTIDE SEQUENCE [LARGE SCALE GENOMIC DNA]</scope>
    <source>
        <strain evidence="4">DYQJB</strain>
        <tissue evidence="4">Leaf</tissue>
    </source>
</reference>
<dbReference type="EMBL" id="JBGMDY010000005">
    <property type="protein sequence ID" value="KAL2333871.1"/>
    <property type="molecule type" value="Genomic_DNA"/>
</dbReference>
<keyword evidence="2" id="KW-0806">Transcription termination</keyword>
<sequence length="480" mass="54698">MHKHKSLISTVTPILSFIKNPPTKPLFSSSLQHKPFTSQTKEEEDPNTTLSYLINTCKLSPAWALKLSKRIHLRNPEQANTVLNLLRNFGFSETHLTQFVKRFPHVLTTKPHKTLLPKLQFFLSIGLSTADLPKLLIGNAVLLEGSLANCIIRRHDILKTLLKDQDKVLTAWKRVPWCLTGRGVVDHLVPNVTFIRRVGAPQASVSHLVCNNLAVACAEHSKFVDAVEKVREMGFEPHKIAFIEAVKVVVGTSKEAWEKRMEVYERWGWSSEMCLSAFRRYPQCMQISEEKVMRTMRFLVKDIGWSAEDILRTPGVLSPNLEKTIMPRCYVVKALMSRGLIKSGTRISSFIIITEEKFLERYVARFQKRVPLLMDIYRVIGTDLETVVFADALRKHFQATKKQQDTSAQQVEDIQVDVSKVVVPYTETHNRGEGSKIFAVIINAMIRINDVGLLCLMETYLNGAKVEKLSPKVHDFRHDD</sequence>
<evidence type="ECO:0000313" key="4">
    <source>
        <dbReference type="EMBL" id="KAL2333871.1"/>
    </source>
</evidence>